<keyword evidence="2 3" id="KW-0539">Nucleus</keyword>
<evidence type="ECO:0000259" key="5">
    <source>
        <dbReference type="PROSITE" id="PS50039"/>
    </source>
</evidence>
<dbReference type="InterPro" id="IPR036390">
    <property type="entry name" value="WH_DNA-bd_sf"/>
</dbReference>
<dbReference type="Pfam" id="PF00250">
    <property type="entry name" value="Forkhead"/>
    <property type="match status" value="1"/>
</dbReference>
<dbReference type="Proteomes" id="UP000050795">
    <property type="component" value="Unassembled WGS sequence"/>
</dbReference>
<feature type="compositionally biased region" description="Basic residues" evidence="4">
    <location>
        <begin position="500"/>
        <end position="509"/>
    </location>
</feature>
<dbReference type="PROSITE" id="PS00658">
    <property type="entry name" value="FORK_HEAD_2"/>
    <property type="match status" value="1"/>
</dbReference>
<evidence type="ECO:0000256" key="3">
    <source>
        <dbReference type="PROSITE-ProRule" id="PRU00089"/>
    </source>
</evidence>
<name>A0AA85JTN2_TRIRE</name>
<feature type="compositionally biased region" description="Low complexity" evidence="4">
    <location>
        <begin position="510"/>
        <end position="521"/>
    </location>
</feature>
<dbReference type="WBParaSite" id="TREG1_50390.2">
    <property type="protein sequence ID" value="TREG1_50390.2"/>
    <property type="gene ID" value="TREG1_50390"/>
</dbReference>
<dbReference type="SUPFAM" id="SSF46785">
    <property type="entry name" value="Winged helix' DNA-binding domain"/>
    <property type="match status" value="1"/>
</dbReference>
<feature type="region of interest" description="Disordered" evidence="4">
    <location>
        <begin position="717"/>
        <end position="752"/>
    </location>
</feature>
<dbReference type="GO" id="GO:0005634">
    <property type="term" value="C:nucleus"/>
    <property type="evidence" value="ECO:0007669"/>
    <property type="project" value="UniProtKB-SubCell"/>
</dbReference>
<dbReference type="InterPro" id="IPR030456">
    <property type="entry name" value="TF_fork_head_CS_2"/>
</dbReference>
<dbReference type="InterPro" id="IPR050211">
    <property type="entry name" value="FOX_domain-containing"/>
</dbReference>
<dbReference type="AlphaFoldDB" id="A0AA85JTN2"/>
<proteinExistence type="predicted"/>
<reference evidence="7" key="2">
    <citation type="submission" date="2023-11" db="UniProtKB">
        <authorList>
            <consortium name="WormBaseParasite"/>
        </authorList>
    </citation>
    <scope>IDENTIFICATION</scope>
</reference>
<dbReference type="InterPro" id="IPR018122">
    <property type="entry name" value="TF_fork_head_CS_1"/>
</dbReference>
<evidence type="ECO:0000256" key="1">
    <source>
        <dbReference type="ARBA" id="ARBA00023125"/>
    </source>
</evidence>
<dbReference type="PRINTS" id="PR00053">
    <property type="entry name" value="FORKHEAD"/>
</dbReference>
<dbReference type="InterPro" id="IPR036388">
    <property type="entry name" value="WH-like_DNA-bd_sf"/>
</dbReference>
<dbReference type="PROSITE" id="PS00657">
    <property type="entry name" value="FORK_HEAD_1"/>
    <property type="match status" value="1"/>
</dbReference>
<dbReference type="GO" id="GO:0009653">
    <property type="term" value="P:anatomical structure morphogenesis"/>
    <property type="evidence" value="ECO:0007669"/>
    <property type="project" value="TreeGrafter"/>
</dbReference>
<accession>A0AA85JTN2</accession>
<dbReference type="GO" id="GO:0030154">
    <property type="term" value="P:cell differentiation"/>
    <property type="evidence" value="ECO:0007669"/>
    <property type="project" value="TreeGrafter"/>
</dbReference>
<dbReference type="PROSITE" id="PS50039">
    <property type="entry name" value="FORK_HEAD_3"/>
    <property type="match status" value="1"/>
</dbReference>
<evidence type="ECO:0000313" key="7">
    <source>
        <dbReference type="WBParaSite" id="TREG1_50390.2"/>
    </source>
</evidence>
<reference evidence="6" key="1">
    <citation type="submission" date="2022-06" db="EMBL/GenBank/DDBJ databases">
        <authorList>
            <person name="Berger JAMES D."/>
            <person name="Berger JAMES D."/>
        </authorList>
    </citation>
    <scope>NUCLEOTIDE SEQUENCE [LARGE SCALE GENOMIC DNA]</scope>
</reference>
<keyword evidence="6" id="KW-1185">Reference proteome</keyword>
<dbReference type="PANTHER" id="PTHR11829:SF343">
    <property type="entry name" value="FORK-HEAD DOMAIN-CONTAINING PROTEIN"/>
    <property type="match status" value="1"/>
</dbReference>
<feature type="domain" description="Fork-head" evidence="5">
    <location>
        <begin position="394"/>
        <end position="488"/>
    </location>
</feature>
<organism evidence="6 7">
    <name type="scientific">Trichobilharzia regenti</name>
    <name type="common">Nasal bird schistosome</name>
    <dbReference type="NCBI Taxonomy" id="157069"/>
    <lineage>
        <taxon>Eukaryota</taxon>
        <taxon>Metazoa</taxon>
        <taxon>Spiralia</taxon>
        <taxon>Lophotrochozoa</taxon>
        <taxon>Platyhelminthes</taxon>
        <taxon>Trematoda</taxon>
        <taxon>Digenea</taxon>
        <taxon>Strigeidida</taxon>
        <taxon>Schistosomatoidea</taxon>
        <taxon>Schistosomatidae</taxon>
        <taxon>Trichobilharzia</taxon>
    </lineage>
</organism>
<dbReference type="Gene3D" id="1.10.10.10">
    <property type="entry name" value="Winged helix-like DNA-binding domain superfamily/Winged helix DNA-binding domain"/>
    <property type="match status" value="1"/>
</dbReference>
<feature type="region of interest" description="Disordered" evidence="4">
    <location>
        <begin position="500"/>
        <end position="522"/>
    </location>
</feature>
<feature type="DNA-binding region" description="Fork-head" evidence="3">
    <location>
        <begin position="394"/>
        <end position="488"/>
    </location>
</feature>
<sequence length="831" mass="94763">MLDWSNHQNGKLMNDVALNKQNYYNHTSDPLDSTLLTKDFLNSSENIGTCLKNYVTQSPLEVMAQRFGHVIREFQFNSNPTSNNQHANVKSFDHHPSSFVNDSVYSSSSPSALSQSYPYFTSNLISNHTPVTSNHLTQYVSPNTQKLPILLSKSSLDYFHSRLYETVGMPEKQSKILSSNILNENEILKANEASSDDNVDENLNHSSLVSTSALTPLSLPSNINSQNSVQCSTSRKKQSFYYPVYTKTSSTNNLNNNPNDGVSECELQSSEDKITMDTNCCLNLSSDNNTFTNQDRMVLNCKDSSQYDAQYTNNLPIYHNKYSQYLNSLTNSKSHEFKCQYKPYSAPISNYSIQSYDYIKKSIDYGVSPSSESSSLNRSLPVYCSTDCNNPNVKPPFSYITLIVSAMNSKLSKKITLNEIYAWIMSTFAYYRKNTRRWQNSIRHALSFNDCFIKVPRPTGESGKGSYWTIHPKAIDMFNNGSSMRRNRKFIDENRYRNHHHNHHHHHQQQSHSNSVKHNNNMNTTMRNKHLLSMNKINNNNNNKKNEERNHIKNQQNFQIVHKQGINNELTISKTEDNLNTFQQKIYHSNDSNNNSNNNNESNIDKVSYLEADDLYNNNNNNTSSDHRKLDKTQNATTMMNTADTANYNMLNSWNVLSSLSVGFNRLDDCLVNIYNNTNIIDNQPYYTCHKIKSNGNENFRNSDSHNQYETTTFISSSSSSCSSSSSRSPSSSTPASSASTSSSPYKFNQQYDDQSTSLSNYKMIPTNSQVDCNHNGISIHCCNNNNDNNNNNSNNEKEIINDGELNSLSRNINEQYPETNLNQIFYAYDD</sequence>
<dbReference type="PANTHER" id="PTHR11829">
    <property type="entry name" value="FORKHEAD BOX PROTEIN"/>
    <property type="match status" value="1"/>
</dbReference>
<evidence type="ECO:0000256" key="4">
    <source>
        <dbReference type="SAM" id="MobiDB-lite"/>
    </source>
</evidence>
<keyword evidence="1 3" id="KW-0238">DNA-binding</keyword>
<comment type="subcellular location">
    <subcellularLocation>
        <location evidence="3">Nucleus</location>
    </subcellularLocation>
</comment>
<dbReference type="GO" id="GO:0000978">
    <property type="term" value="F:RNA polymerase II cis-regulatory region sequence-specific DNA binding"/>
    <property type="evidence" value="ECO:0007669"/>
    <property type="project" value="TreeGrafter"/>
</dbReference>
<feature type="compositionally biased region" description="Low complexity" evidence="4">
    <location>
        <begin position="717"/>
        <end position="744"/>
    </location>
</feature>
<dbReference type="SMART" id="SM00339">
    <property type="entry name" value="FH"/>
    <property type="match status" value="1"/>
</dbReference>
<evidence type="ECO:0000313" key="6">
    <source>
        <dbReference type="Proteomes" id="UP000050795"/>
    </source>
</evidence>
<dbReference type="GO" id="GO:0000981">
    <property type="term" value="F:DNA-binding transcription factor activity, RNA polymerase II-specific"/>
    <property type="evidence" value="ECO:0007669"/>
    <property type="project" value="TreeGrafter"/>
</dbReference>
<evidence type="ECO:0000256" key="2">
    <source>
        <dbReference type="ARBA" id="ARBA00023242"/>
    </source>
</evidence>
<protein>
    <recommendedName>
        <fullName evidence="5">Fork-head domain-containing protein</fullName>
    </recommendedName>
</protein>
<dbReference type="InterPro" id="IPR001766">
    <property type="entry name" value="Fork_head_dom"/>
</dbReference>
<dbReference type="FunFam" id="1.10.10.10:FF:000135">
    <property type="entry name" value="forkhead box protein G1"/>
    <property type="match status" value="1"/>
</dbReference>